<dbReference type="GO" id="GO:0046872">
    <property type="term" value="F:metal ion binding"/>
    <property type="evidence" value="ECO:0007669"/>
    <property type="project" value="UniProtKB-KW"/>
</dbReference>
<dbReference type="PANTHER" id="PTHR30538:SF0">
    <property type="entry name" value="L-LYSINE 2,3-AMINOMUTASE AQ_1632-RELATED"/>
    <property type="match status" value="1"/>
</dbReference>
<evidence type="ECO:0000256" key="7">
    <source>
        <dbReference type="ARBA" id="ARBA00022898"/>
    </source>
</evidence>
<accession>A0A1H2JGL5</accession>
<comment type="cofactor">
    <cofactor evidence="2">
        <name>[4Fe-4S] cluster</name>
        <dbReference type="ChEBI" id="CHEBI:49883"/>
    </cofactor>
</comment>
<keyword evidence="5" id="KW-0949">S-adenosyl-L-methionine</keyword>
<dbReference type="Proteomes" id="UP000199608">
    <property type="component" value="Unassembled WGS sequence"/>
</dbReference>
<dbReference type="RefSeq" id="WP_092237060.1">
    <property type="nucleotide sequence ID" value="NZ_FNLL01000012.1"/>
</dbReference>
<organism evidence="11 12">
    <name type="scientific">Desulfobacula phenolica</name>
    <dbReference type="NCBI Taxonomy" id="90732"/>
    <lineage>
        <taxon>Bacteria</taxon>
        <taxon>Pseudomonadati</taxon>
        <taxon>Thermodesulfobacteriota</taxon>
        <taxon>Desulfobacteria</taxon>
        <taxon>Desulfobacterales</taxon>
        <taxon>Desulfobacteraceae</taxon>
        <taxon>Desulfobacula</taxon>
    </lineage>
</organism>
<evidence type="ECO:0000313" key="11">
    <source>
        <dbReference type="EMBL" id="SDU55296.1"/>
    </source>
</evidence>
<sequence length="796" mass="91029">MNNKTNNTMNTTDMDTKKVNMFDSQCMDIDTLETASQLFFQIFGSRKLLGEQFFIDLVSADLVFTDLGFANLDGEPKKKLFETLLIRCGYENNFPGFFQAVCLQISRREKNEIIINNIRIPNLYLYQLLEILVPGNHLYSVKTIDQLEQIAWVRANDKLKLQEVIDQFPVRLSDHVIRQSLVSDGIAKQYLPFAEELDPTGHTITFDGHFKAGVLEQMYRNRVIFLLDMSCPVYCRFCFRKHKSTRKEKTPTPEDVLAAVDHVKNHSEIKEILITGGEPLLNKLNLETAINSLMTIDHVQTIRIATRSVAYYPELFLKNNKEYIRYLLDKNTQCMAHGKRIEIGLHFVHPDEVSIQCLDIISKFVKNGIQVYLQTPFLNGLNTDGKTLATLFTLLRQAGVKIYYIFTPCHTIHGTKEYWTPISQAFEALKYLRANVSDRCIPKLCTATSLGKIEWHTSGWAVETDKTDENYTWIRTPYTPAYFDAFVSDTSSMPDFRVNDEGTLDAKFLLNMGDDRLIAGKRPCDKALLKTAEPDVTFEQIEDICSCLLTARPLPAAGIDRTPSKLICRTHKTRVEMYPGSDADDSVFEYIQQNSDITDVVIHLQNDGSLSVEKSIKETGCVVKRLKTFAHIVCIRICCLQFNRQPQIFTTKLIDTISQWCDFSIADPVRIEIEAWFMLPQEIGDLHGQIAKKLIQKGVNIYANVPLIRGVNDRPEILEILAHKLRHAAIEFHHMYVAGLDIQKKFNADQPVDAQQVIDIASRIRKECSGRQIPLYMVQTPLGDVDFDFRDFISEL</sequence>
<comment type="similarity">
    <text evidence="3">Belongs to the radical SAM superfamily. KamA family.</text>
</comment>
<dbReference type="InterPro" id="IPR007197">
    <property type="entry name" value="rSAM"/>
</dbReference>
<dbReference type="EMBL" id="FNLL01000012">
    <property type="protein sequence ID" value="SDU55296.1"/>
    <property type="molecule type" value="Genomic_DNA"/>
</dbReference>
<keyword evidence="9" id="KW-0411">Iron-sulfur</keyword>
<evidence type="ECO:0000259" key="10">
    <source>
        <dbReference type="PROSITE" id="PS51918"/>
    </source>
</evidence>
<dbReference type="SUPFAM" id="SSF102114">
    <property type="entry name" value="Radical SAM enzymes"/>
    <property type="match status" value="1"/>
</dbReference>
<evidence type="ECO:0000313" key="12">
    <source>
        <dbReference type="Proteomes" id="UP000199608"/>
    </source>
</evidence>
<dbReference type="PROSITE" id="PS51918">
    <property type="entry name" value="RADICAL_SAM"/>
    <property type="match status" value="1"/>
</dbReference>
<comment type="cofactor">
    <cofactor evidence="1">
        <name>pyridoxal 5'-phosphate</name>
        <dbReference type="ChEBI" id="CHEBI:597326"/>
    </cofactor>
</comment>
<evidence type="ECO:0000256" key="9">
    <source>
        <dbReference type="ARBA" id="ARBA00023014"/>
    </source>
</evidence>
<dbReference type="AlphaFoldDB" id="A0A1H2JGL5"/>
<evidence type="ECO:0000256" key="5">
    <source>
        <dbReference type="ARBA" id="ARBA00022691"/>
    </source>
</evidence>
<evidence type="ECO:0000256" key="4">
    <source>
        <dbReference type="ARBA" id="ARBA00022485"/>
    </source>
</evidence>
<proteinExistence type="inferred from homology"/>
<dbReference type="Pfam" id="PF04055">
    <property type="entry name" value="Radical_SAM"/>
    <property type="match status" value="1"/>
</dbReference>
<evidence type="ECO:0000256" key="8">
    <source>
        <dbReference type="ARBA" id="ARBA00023004"/>
    </source>
</evidence>
<evidence type="ECO:0000256" key="2">
    <source>
        <dbReference type="ARBA" id="ARBA00001966"/>
    </source>
</evidence>
<feature type="domain" description="Radical SAM core" evidence="10">
    <location>
        <begin position="217"/>
        <end position="442"/>
    </location>
</feature>
<dbReference type="GO" id="GO:0051539">
    <property type="term" value="F:4 iron, 4 sulfur cluster binding"/>
    <property type="evidence" value="ECO:0007669"/>
    <property type="project" value="UniProtKB-KW"/>
</dbReference>
<dbReference type="Gene3D" id="3.20.20.70">
    <property type="entry name" value="Aldolase class I"/>
    <property type="match status" value="2"/>
</dbReference>
<dbReference type="SFLD" id="SFLDS00029">
    <property type="entry name" value="Radical_SAM"/>
    <property type="match status" value="1"/>
</dbReference>
<evidence type="ECO:0000256" key="3">
    <source>
        <dbReference type="ARBA" id="ARBA00008703"/>
    </source>
</evidence>
<dbReference type="PANTHER" id="PTHR30538">
    <property type="entry name" value="LYSINE 2,3-AMINOMUTASE-RELATED"/>
    <property type="match status" value="1"/>
</dbReference>
<protein>
    <submittedName>
        <fullName evidence="11">KamA family protein</fullName>
    </submittedName>
</protein>
<reference evidence="12" key="1">
    <citation type="submission" date="2016-10" db="EMBL/GenBank/DDBJ databases">
        <authorList>
            <person name="Varghese N."/>
            <person name="Submissions S."/>
        </authorList>
    </citation>
    <scope>NUCLEOTIDE SEQUENCE [LARGE SCALE GENOMIC DNA]</scope>
    <source>
        <strain evidence="12">DSM 3384</strain>
    </source>
</reference>
<dbReference type="GO" id="GO:0003824">
    <property type="term" value="F:catalytic activity"/>
    <property type="evidence" value="ECO:0007669"/>
    <property type="project" value="InterPro"/>
</dbReference>
<evidence type="ECO:0000256" key="6">
    <source>
        <dbReference type="ARBA" id="ARBA00022723"/>
    </source>
</evidence>
<dbReference type="InterPro" id="IPR003739">
    <property type="entry name" value="Lys_aminomutase/Glu_NH3_mut"/>
</dbReference>
<evidence type="ECO:0000256" key="1">
    <source>
        <dbReference type="ARBA" id="ARBA00001933"/>
    </source>
</evidence>
<dbReference type="InterPro" id="IPR013785">
    <property type="entry name" value="Aldolase_TIM"/>
</dbReference>
<keyword evidence="7" id="KW-0663">Pyridoxal phosphate</keyword>
<keyword evidence="12" id="KW-1185">Reference proteome</keyword>
<gene>
    <name evidence="11" type="ORF">SAMN04487931_11248</name>
</gene>
<keyword evidence="4" id="KW-0004">4Fe-4S</keyword>
<name>A0A1H2JGL5_9BACT</name>
<dbReference type="InterPro" id="IPR058240">
    <property type="entry name" value="rSAM_sf"/>
</dbReference>
<keyword evidence="8" id="KW-0408">Iron</keyword>
<keyword evidence="6" id="KW-0479">Metal-binding</keyword>